<name>A0A7I8VPK9_9ANNE</name>
<protein>
    <submittedName>
        <fullName evidence="4">DgyrCDS6953</fullName>
    </submittedName>
</protein>
<evidence type="ECO:0000313" key="5">
    <source>
        <dbReference type="Proteomes" id="UP000549394"/>
    </source>
</evidence>
<dbReference type="PANTHER" id="PTHR14186">
    <property type="entry name" value="INSULIN-LIKE GROWTH FACTOR BINDING PROTEIN-RELATED"/>
    <property type="match status" value="1"/>
</dbReference>
<gene>
    <name evidence="4" type="ORF">DGYR_LOCUS6645</name>
</gene>
<dbReference type="GO" id="GO:0005520">
    <property type="term" value="F:insulin-like growth factor binding"/>
    <property type="evidence" value="ECO:0007669"/>
    <property type="project" value="InterPro"/>
</dbReference>
<dbReference type="SUPFAM" id="SSF57184">
    <property type="entry name" value="Growth factor receptor domain"/>
    <property type="match status" value="1"/>
</dbReference>
<dbReference type="InterPro" id="IPR009030">
    <property type="entry name" value="Growth_fac_rcpt_cys_sf"/>
</dbReference>
<dbReference type="OrthoDB" id="5976811at2759"/>
<dbReference type="PANTHER" id="PTHR14186:SF20">
    <property type="entry name" value="CYSTEINE-RICH MOTOR NEURON 1 PROTEIN-LIKE"/>
    <property type="match status" value="1"/>
</dbReference>
<evidence type="ECO:0000313" key="4">
    <source>
        <dbReference type="EMBL" id="CAD5118232.1"/>
    </source>
</evidence>
<comment type="subcellular location">
    <subcellularLocation>
        <location evidence="1">Secreted</location>
    </subcellularLocation>
</comment>
<accession>A0A7I8VPK9</accession>
<keyword evidence="2" id="KW-0964">Secreted</keyword>
<evidence type="ECO:0000256" key="3">
    <source>
        <dbReference type="ARBA" id="ARBA00022729"/>
    </source>
</evidence>
<keyword evidence="3" id="KW-0732">Signal</keyword>
<dbReference type="Gene3D" id="4.10.40.20">
    <property type="match status" value="1"/>
</dbReference>
<sequence length="189" mass="21694">MKCMERKLTCRGGKVKGICGCCDKCAKVLNENCGGVYYYLGKCDKDLVCKPLIKTRRRKLWPGKGRCVRKVKRERKQSDEPGNDSQQCRPKCSPEFCRKRPRAICSATGGVALFERTCSSQCQLTSCRACYYEEEASCSKCSPEDYKCLRRFALCIKKKTCTRKRYPCQIRRTPIGPRKLFRCHVPDCP</sequence>
<keyword evidence="5" id="KW-1185">Reference proteome</keyword>
<dbReference type="GO" id="GO:0001558">
    <property type="term" value="P:regulation of cell growth"/>
    <property type="evidence" value="ECO:0007669"/>
    <property type="project" value="InterPro"/>
</dbReference>
<proteinExistence type="predicted"/>
<dbReference type="GO" id="GO:0009966">
    <property type="term" value="P:regulation of signal transduction"/>
    <property type="evidence" value="ECO:0007669"/>
    <property type="project" value="TreeGrafter"/>
</dbReference>
<reference evidence="4 5" key="1">
    <citation type="submission" date="2020-08" db="EMBL/GenBank/DDBJ databases">
        <authorList>
            <person name="Hejnol A."/>
        </authorList>
    </citation>
    <scope>NUCLEOTIDE SEQUENCE [LARGE SCALE GENOMIC DNA]</scope>
</reference>
<organism evidence="4 5">
    <name type="scientific">Dimorphilus gyrociliatus</name>
    <dbReference type="NCBI Taxonomy" id="2664684"/>
    <lineage>
        <taxon>Eukaryota</taxon>
        <taxon>Metazoa</taxon>
        <taxon>Spiralia</taxon>
        <taxon>Lophotrochozoa</taxon>
        <taxon>Annelida</taxon>
        <taxon>Polychaeta</taxon>
        <taxon>Polychaeta incertae sedis</taxon>
        <taxon>Dinophilidae</taxon>
        <taxon>Dimorphilus</taxon>
    </lineage>
</organism>
<dbReference type="GO" id="GO:0005576">
    <property type="term" value="C:extracellular region"/>
    <property type="evidence" value="ECO:0007669"/>
    <property type="project" value="UniProtKB-SubCell"/>
</dbReference>
<dbReference type="AlphaFoldDB" id="A0A7I8VPK9"/>
<comment type="caution">
    <text evidence="4">The sequence shown here is derived from an EMBL/GenBank/DDBJ whole genome shotgun (WGS) entry which is preliminary data.</text>
</comment>
<dbReference type="Proteomes" id="UP000549394">
    <property type="component" value="Unassembled WGS sequence"/>
</dbReference>
<evidence type="ECO:0000256" key="2">
    <source>
        <dbReference type="ARBA" id="ARBA00022525"/>
    </source>
</evidence>
<dbReference type="EMBL" id="CAJFCJ010000008">
    <property type="protein sequence ID" value="CAD5118232.1"/>
    <property type="molecule type" value="Genomic_DNA"/>
</dbReference>
<dbReference type="InterPro" id="IPR011390">
    <property type="entry name" value="IGFBP_rP_mac25"/>
</dbReference>
<evidence type="ECO:0000256" key="1">
    <source>
        <dbReference type="ARBA" id="ARBA00004613"/>
    </source>
</evidence>